<dbReference type="AlphaFoldDB" id="A0A249PG73"/>
<evidence type="ECO:0000313" key="2">
    <source>
        <dbReference type="Proteomes" id="UP000217211"/>
    </source>
</evidence>
<dbReference type="EMBL" id="CP023067">
    <property type="protein sequence ID" value="ASY64259.1"/>
    <property type="molecule type" value="Genomic_DNA"/>
</dbReference>
<proteinExistence type="predicted"/>
<name>A0A249PG73_9HYPH</name>
<keyword evidence="2" id="KW-1185">Reference proteome</keyword>
<protein>
    <submittedName>
        <fullName evidence="1">Uncharacterized protein</fullName>
    </submittedName>
</protein>
<organism evidence="1 2">
    <name type="scientific">Sinorhizobium sojae CCBAU 05684</name>
    <dbReference type="NCBI Taxonomy" id="716928"/>
    <lineage>
        <taxon>Bacteria</taxon>
        <taxon>Pseudomonadati</taxon>
        <taxon>Pseudomonadota</taxon>
        <taxon>Alphaproteobacteria</taxon>
        <taxon>Hyphomicrobiales</taxon>
        <taxon>Rhizobiaceae</taxon>
        <taxon>Sinorhizobium/Ensifer group</taxon>
        <taxon>Sinorhizobium</taxon>
    </lineage>
</organism>
<evidence type="ECO:0000313" key="1">
    <source>
        <dbReference type="EMBL" id="ASY64259.1"/>
    </source>
</evidence>
<accession>A0A249PG73</accession>
<sequence length="43" mass="5086">MSFLKAKLKLRTDFFLDRAGFARCRLKSRSESPRVGLKQHAYR</sequence>
<gene>
    <name evidence="1" type="ORF">SJ05684_c28280</name>
</gene>
<reference evidence="1 2" key="1">
    <citation type="submission" date="2017-08" db="EMBL/GenBank/DDBJ databases">
        <title>Multipartite genome sequences of Sinorhizobium species nodulating soybeans.</title>
        <authorList>
            <person name="Tian C.F."/>
        </authorList>
    </citation>
    <scope>NUCLEOTIDE SEQUENCE [LARGE SCALE GENOMIC DNA]</scope>
    <source>
        <strain evidence="1 2">CCBAU 05684</strain>
    </source>
</reference>
<dbReference type="Proteomes" id="UP000217211">
    <property type="component" value="Chromosome"/>
</dbReference>
<dbReference type="KEGG" id="esj:SJ05684_c28280"/>